<comment type="caution">
    <text evidence="1">The sequence shown here is derived from an EMBL/GenBank/DDBJ whole genome shotgun (WGS) entry which is preliminary data.</text>
</comment>
<sequence>MQNSNNFSIFHSPKGTIVMKMLEVARFHYVHESYGLCGLLDSEEVPYHIENEYTLSVHPFLSNAVGGVIVKVPQAFEEQVKEVLKTRGQSQLHLLPDDSPEADDSRGEGLLRYIARKLGF</sequence>
<reference evidence="1 2" key="1">
    <citation type="submission" date="2019-09" db="EMBL/GenBank/DDBJ databases">
        <title>Genomes of Cryomorphaceae.</title>
        <authorList>
            <person name="Bowman J.P."/>
        </authorList>
    </citation>
    <scope>NUCLEOTIDE SEQUENCE [LARGE SCALE GENOMIC DNA]</scope>
    <source>
        <strain evidence="1 2">KCTC 52047</strain>
    </source>
</reference>
<evidence type="ECO:0000313" key="1">
    <source>
        <dbReference type="EMBL" id="KAB1064745.1"/>
    </source>
</evidence>
<protein>
    <submittedName>
        <fullName evidence="1">Uncharacterized protein</fullName>
    </submittedName>
</protein>
<evidence type="ECO:0000313" key="2">
    <source>
        <dbReference type="Proteomes" id="UP000435357"/>
    </source>
</evidence>
<keyword evidence="2" id="KW-1185">Reference proteome</keyword>
<dbReference type="OrthoDB" id="8480302at2"/>
<dbReference type="AlphaFoldDB" id="A0A6N6M8N7"/>
<dbReference type="Proteomes" id="UP000435357">
    <property type="component" value="Unassembled WGS sequence"/>
</dbReference>
<accession>A0A6N6M8N7</accession>
<proteinExistence type="predicted"/>
<gene>
    <name evidence="1" type="ORF">F3059_05155</name>
</gene>
<dbReference type="EMBL" id="WACR01000004">
    <property type="protein sequence ID" value="KAB1064745.1"/>
    <property type="molecule type" value="Genomic_DNA"/>
</dbReference>
<organism evidence="1 2">
    <name type="scientific">Salibacter halophilus</name>
    <dbReference type="NCBI Taxonomy" id="1803916"/>
    <lineage>
        <taxon>Bacteria</taxon>
        <taxon>Pseudomonadati</taxon>
        <taxon>Bacteroidota</taxon>
        <taxon>Flavobacteriia</taxon>
        <taxon>Flavobacteriales</taxon>
        <taxon>Salibacteraceae</taxon>
        <taxon>Salibacter</taxon>
    </lineage>
</organism>
<dbReference type="RefSeq" id="WP_151167064.1">
    <property type="nucleotide sequence ID" value="NZ_WACR01000004.1"/>
</dbReference>
<name>A0A6N6M8N7_9FLAO</name>